<dbReference type="AlphaFoldDB" id="A0A0R2HBW9"/>
<accession>A0A0R2HBW9</accession>
<organism evidence="9 10">
    <name type="scientific">Kandleria vitulina DSM 20405</name>
    <dbReference type="NCBI Taxonomy" id="1410657"/>
    <lineage>
        <taxon>Bacteria</taxon>
        <taxon>Bacillati</taxon>
        <taxon>Bacillota</taxon>
        <taxon>Erysipelotrichia</taxon>
        <taxon>Erysipelotrichales</taxon>
        <taxon>Coprobacillaceae</taxon>
        <taxon>Kandleria</taxon>
    </lineage>
</organism>
<dbReference type="PANTHER" id="PTHR30614:SF36">
    <property type="entry name" value="ABC TRANSPORTER MEMBRANE-SPANNING PERMEASE-GLUTAMINE TRANSPORT"/>
    <property type="match status" value="1"/>
</dbReference>
<keyword evidence="4 7" id="KW-0812">Transmembrane</keyword>
<sequence>MAKWGFDLLFQGQNLSRLLEGLTLALYISAIAVVLSLVLGIILGIAQVKGHPLIRTIMRGYVHFIQIMPQLVLLFIAYFGLRAFAINLSPEMASIIVFTMWGTGEMSDLVRGAIVSMDHHQYESGLALGMSSRQVYIHVVIPQIAKRLIPLSMNLITRMIKTTSLLLMIGVVDIIKVSQQIIETNRLASPNGAFGIYLVVFMLYFISCYPISILARYLEKKWRI</sequence>
<gene>
    <name evidence="9" type="ORF">IV49_GL000835</name>
</gene>
<keyword evidence="3" id="KW-1003">Cell membrane</keyword>
<evidence type="ECO:0000256" key="2">
    <source>
        <dbReference type="ARBA" id="ARBA00022448"/>
    </source>
</evidence>
<dbReference type="InterPro" id="IPR000515">
    <property type="entry name" value="MetI-like"/>
</dbReference>
<dbReference type="CDD" id="cd06261">
    <property type="entry name" value="TM_PBP2"/>
    <property type="match status" value="1"/>
</dbReference>
<evidence type="ECO:0000313" key="10">
    <source>
        <dbReference type="Proteomes" id="UP000051841"/>
    </source>
</evidence>
<evidence type="ECO:0000256" key="1">
    <source>
        <dbReference type="ARBA" id="ARBA00004651"/>
    </source>
</evidence>
<comment type="similarity">
    <text evidence="7">Belongs to the binding-protein-dependent transport system permease family.</text>
</comment>
<evidence type="ECO:0000256" key="4">
    <source>
        <dbReference type="ARBA" id="ARBA00022692"/>
    </source>
</evidence>
<keyword evidence="2 7" id="KW-0813">Transport</keyword>
<evidence type="ECO:0000256" key="3">
    <source>
        <dbReference type="ARBA" id="ARBA00022475"/>
    </source>
</evidence>
<dbReference type="InterPro" id="IPR035906">
    <property type="entry name" value="MetI-like_sf"/>
</dbReference>
<proteinExistence type="inferred from homology"/>
<reference evidence="9 10" key="1">
    <citation type="journal article" date="2015" name="Genome Announc.">
        <title>Expanding the biotechnology potential of lactobacilli through comparative genomics of 213 strains and associated genera.</title>
        <authorList>
            <person name="Sun Z."/>
            <person name="Harris H.M."/>
            <person name="McCann A."/>
            <person name="Guo C."/>
            <person name="Argimon S."/>
            <person name="Zhang W."/>
            <person name="Yang X."/>
            <person name="Jeffery I.B."/>
            <person name="Cooney J.C."/>
            <person name="Kagawa T.F."/>
            <person name="Liu W."/>
            <person name="Song Y."/>
            <person name="Salvetti E."/>
            <person name="Wrobel A."/>
            <person name="Rasinkangas P."/>
            <person name="Parkhill J."/>
            <person name="Rea M.C."/>
            <person name="O'Sullivan O."/>
            <person name="Ritari J."/>
            <person name="Douillard F.P."/>
            <person name="Paul Ross R."/>
            <person name="Yang R."/>
            <person name="Briner A.E."/>
            <person name="Felis G.E."/>
            <person name="de Vos W.M."/>
            <person name="Barrangou R."/>
            <person name="Klaenhammer T.R."/>
            <person name="Caufield P.W."/>
            <person name="Cui Y."/>
            <person name="Zhang H."/>
            <person name="O'Toole P.W."/>
        </authorList>
    </citation>
    <scope>NUCLEOTIDE SEQUENCE [LARGE SCALE GENOMIC DNA]</scope>
    <source>
        <strain evidence="9 10">DSM 20405</strain>
    </source>
</reference>
<dbReference type="EMBL" id="JQBL01000020">
    <property type="protein sequence ID" value="KRN49790.1"/>
    <property type="molecule type" value="Genomic_DNA"/>
</dbReference>
<protein>
    <submittedName>
        <fullName evidence="9">Polar amino acid ABC transporter inner membrane subunit</fullName>
    </submittedName>
</protein>
<feature type="transmembrane region" description="Helical" evidence="7">
    <location>
        <begin position="60"/>
        <end position="78"/>
    </location>
</feature>
<evidence type="ECO:0000256" key="5">
    <source>
        <dbReference type="ARBA" id="ARBA00022989"/>
    </source>
</evidence>
<dbReference type="GO" id="GO:0043190">
    <property type="term" value="C:ATP-binding cassette (ABC) transporter complex"/>
    <property type="evidence" value="ECO:0007669"/>
    <property type="project" value="InterPro"/>
</dbReference>
<dbReference type="Pfam" id="PF00528">
    <property type="entry name" value="BPD_transp_1"/>
    <property type="match status" value="1"/>
</dbReference>
<keyword evidence="10" id="KW-1185">Reference proteome</keyword>
<dbReference type="GO" id="GO:0022857">
    <property type="term" value="F:transmembrane transporter activity"/>
    <property type="evidence" value="ECO:0007669"/>
    <property type="project" value="InterPro"/>
</dbReference>
<keyword evidence="5 7" id="KW-1133">Transmembrane helix</keyword>
<keyword evidence="6 7" id="KW-0472">Membrane</keyword>
<evidence type="ECO:0000259" key="8">
    <source>
        <dbReference type="PROSITE" id="PS50928"/>
    </source>
</evidence>
<dbReference type="NCBIfam" id="TIGR01726">
    <property type="entry name" value="HEQRo_perm_3TM"/>
    <property type="match status" value="1"/>
</dbReference>
<feature type="transmembrane region" description="Helical" evidence="7">
    <location>
        <begin position="24"/>
        <end position="48"/>
    </location>
</feature>
<dbReference type="RefSeq" id="WP_031589496.1">
    <property type="nucleotide sequence ID" value="NZ_JNKN01000024.1"/>
</dbReference>
<name>A0A0R2HBW9_9FIRM</name>
<dbReference type="SUPFAM" id="SSF161098">
    <property type="entry name" value="MetI-like"/>
    <property type="match status" value="1"/>
</dbReference>
<dbReference type="InterPro" id="IPR010065">
    <property type="entry name" value="AA_ABC_transptr_permease_3TM"/>
</dbReference>
<dbReference type="PATRIC" id="fig|1410657.5.peg.871"/>
<evidence type="ECO:0000313" key="9">
    <source>
        <dbReference type="EMBL" id="KRN49790.1"/>
    </source>
</evidence>
<comment type="subcellular location">
    <subcellularLocation>
        <location evidence="1 7">Cell membrane</location>
        <topology evidence="1 7">Multi-pass membrane protein</topology>
    </subcellularLocation>
</comment>
<dbReference type="Gene3D" id="1.10.3720.10">
    <property type="entry name" value="MetI-like"/>
    <property type="match status" value="1"/>
</dbReference>
<dbReference type="PROSITE" id="PS50928">
    <property type="entry name" value="ABC_TM1"/>
    <property type="match status" value="1"/>
</dbReference>
<dbReference type="PANTHER" id="PTHR30614">
    <property type="entry name" value="MEMBRANE COMPONENT OF AMINO ACID ABC TRANSPORTER"/>
    <property type="match status" value="1"/>
</dbReference>
<dbReference type="GO" id="GO:0006865">
    <property type="term" value="P:amino acid transport"/>
    <property type="evidence" value="ECO:0007669"/>
    <property type="project" value="TreeGrafter"/>
</dbReference>
<feature type="domain" description="ABC transmembrane type-1" evidence="8">
    <location>
        <begin position="22"/>
        <end position="215"/>
    </location>
</feature>
<dbReference type="InterPro" id="IPR043429">
    <property type="entry name" value="ArtM/GltK/GlnP/TcyL/YhdX-like"/>
</dbReference>
<dbReference type="Proteomes" id="UP000051841">
    <property type="component" value="Unassembled WGS sequence"/>
</dbReference>
<evidence type="ECO:0000256" key="6">
    <source>
        <dbReference type="ARBA" id="ARBA00023136"/>
    </source>
</evidence>
<comment type="caution">
    <text evidence="9">The sequence shown here is derived from an EMBL/GenBank/DDBJ whole genome shotgun (WGS) entry which is preliminary data.</text>
</comment>
<feature type="transmembrane region" description="Helical" evidence="7">
    <location>
        <begin position="194"/>
        <end position="218"/>
    </location>
</feature>
<evidence type="ECO:0000256" key="7">
    <source>
        <dbReference type="RuleBase" id="RU363032"/>
    </source>
</evidence>